<feature type="compositionally biased region" description="Polar residues" evidence="2">
    <location>
        <begin position="473"/>
        <end position="490"/>
    </location>
</feature>
<dbReference type="AlphaFoldDB" id="A0A9P4UHC5"/>
<gene>
    <name evidence="3" type="ORF">P171DRAFT_192957</name>
</gene>
<evidence type="ECO:0000256" key="1">
    <source>
        <dbReference type="SAM" id="Coils"/>
    </source>
</evidence>
<keyword evidence="4" id="KW-1185">Reference proteome</keyword>
<feature type="region of interest" description="Disordered" evidence="2">
    <location>
        <begin position="309"/>
        <end position="491"/>
    </location>
</feature>
<feature type="region of interest" description="Disordered" evidence="2">
    <location>
        <begin position="45"/>
        <end position="117"/>
    </location>
</feature>
<evidence type="ECO:0008006" key="5">
    <source>
        <dbReference type="Google" id="ProtNLM"/>
    </source>
</evidence>
<protein>
    <recommendedName>
        <fullName evidence="5">Centrosomin N-terminal motif 1 domain-containing protein</fullName>
    </recommendedName>
</protein>
<feature type="compositionally biased region" description="Polar residues" evidence="2">
    <location>
        <begin position="386"/>
        <end position="396"/>
    </location>
</feature>
<organism evidence="3 4">
    <name type="scientific">Karstenula rhodostoma CBS 690.94</name>
    <dbReference type="NCBI Taxonomy" id="1392251"/>
    <lineage>
        <taxon>Eukaryota</taxon>
        <taxon>Fungi</taxon>
        <taxon>Dikarya</taxon>
        <taxon>Ascomycota</taxon>
        <taxon>Pezizomycotina</taxon>
        <taxon>Dothideomycetes</taxon>
        <taxon>Pleosporomycetidae</taxon>
        <taxon>Pleosporales</taxon>
        <taxon>Massarineae</taxon>
        <taxon>Didymosphaeriaceae</taxon>
        <taxon>Karstenula</taxon>
    </lineage>
</organism>
<feature type="compositionally biased region" description="Basic and acidic residues" evidence="2">
    <location>
        <begin position="107"/>
        <end position="117"/>
    </location>
</feature>
<feature type="coiled-coil region" evidence="1">
    <location>
        <begin position="129"/>
        <end position="243"/>
    </location>
</feature>
<feature type="compositionally biased region" description="Low complexity" evidence="2">
    <location>
        <begin position="339"/>
        <end position="349"/>
    </location>
</feature>
<feature type="region of interest" description="Disordered" evidence="2">
    <location>
        <begin position="1"/>
        <end position="33"/>
    </location>
</feature>
<sequence length="559" mass="62486">MNTPNRPSGRASLPLTPISTPPARNRADSFAEPKSELLRHALEAKRAAHVTPTPTPADTRLAHPRTLKNAASDPWLDNAKNEEGTMKATPVRRPRRPSEGALPRMRTQREMQTENESLRKVQMDLKLRLEALGDQHHKLQDEADEYTERIKELEPYVAQVADLREANSKLSIKIQTMDDEMADLREDNQNILKLSEETVAEVGKREEALEEAAGLILGLETEKAAMAEEIEQFKAQLAKAQNHARYDTGAHLTANEQPEYPTRVHSIDDSRPSTSYNDSDYYSMPASPHGKPSQESMIIVSDRAKKFINMKKETQRSTEDLSRRLSDASLRQQKKKTEPVPQVPQIPEVYRPQPVASESHRTPRRVGSLRTTLSPALAYDPYALPQSGSAPQTPTGSLRVHVQNGLSSDPSRHARPHSQRSSTTSSPPVNKSKQSTRGTEILVAPARYSSRTAHTSYSAEQLRTQYDPEEQSDAGTETTWTVPSSVASDNRTTELDANYRGPWYNQISTWGTTNRADAPDTGARNVQRAGSYTEANFLFNPAEDEDAFVEKTRSLGRRR</sequence>
<feature type="compositionally biased region" description="Polar residues" evidence="2">
    <location>
        <begin position="449"/>
        <end position="464"/>
    </location>
</feature>
<dbReference type="Proteomes" id="UP000799764">
    <property type="component" value="Unassembled WGS sequence"/>
</dbReference>
<feature type="region of interest" description="Disordered" evidence="2">
    <location>
        <begin position="252"/>
        <end position="296"/>
    </location>
</feature>
<evidence type="ECO:0000313" key="4">
    <source>
        <dbReference type="Proteomes" id="UP000799764"/>
    </source>
</evidence>
<proteinExistence type="predicted"/>
<dbReference type="EMBL" id="MU001494">
    <property type="protein sequence ID" value="KAF2449438.1"/>
    <property type="molecule type" value="Genomic_DNA"/>
</dbReference>
<accession>A0A9P4UHC5</accession>
<dbReference type="OrthoDB" id="10251744at2759"/>
<feature type="compositionally biased region" description="Polar residues" evidence="2">
    <location>
        <begin position="419"/>
        <end position="438"/>
    </location>
</feature>
<name>A0A9P4UHC5_9PLEO</name>
<reference evidence="3" key="1">
    <citation type="journal article" date="2020" name="Stud. Mycol.">
        <title>101 Dothideomycetes genomes: a test case for predicting lifestyles and emergence of pathogens.</title>
        <authorList>
            <person name="Haridas S."/>
            <person name="Albert R."/>
            <person name="Binder M."/>
            <person name="Bloem J."/>
            <person name="Labutti K."/>
            <person name="Salamov A."/>
            <person name="Andreopoulos B."/>
            <person name="Baker S."/>
            <person name="Barry K."/>
            <person name="Bills G."/>
            <person name="Bluhm B."/>
            <person name="Cannon C."/>
            <person name="Castanera R."/>
            <person name="Culley D."/>
            <person name="Daum C."/>
            <person name="Ezra D."/>
            <person name="Gonzalez J."/>
            <person name="Henrissat B."/>
            <person name="Kuo A."/>
            <person name="Liang C."/>
            <person name="Lipzen A."/>
            <person name="Lutzoni F."/>
            <person name="Magnuson J."/>
            <person name="Mondo S."/>
            <person name="Nolan M."/>
            <person name="Ohm R."/>
            <person name="Pangilinan J."/>
            <person name="Park H.-J."/>
            <person name="Ramirez L."/>
            <person name="Alfaro M."/>
            <person name="Sun H."/>
            <person name="Tritt A."/>
            <person name="Yoshinaga Y."/>
            <person name="Zwiers L.-H."/>
            <person name="Turgeon B."/>
            <person name="Goodwin S."/>
            <person name="Spatafora J."/>
            <person name="Crous P."/>
            <person name="Grigoriev I."/>
        </authorList>
    </citation>
    <scope>NUCLEOTIDE SEQUENCE</scope>
    <source>
        <strain evidence="3">CBS 690.94</strain>
    </source>
</reference>
<feature type="compositionally biased region" description="Basic and acidic residues" evidence="2">
    <location>
        <begin position="309"/>
        <end position="326"/>
    </location>
</feature>
<keyword evidence="1" id="KW-0175">Coiled coil</keyword>
<evidence type="ECO:0000313" key="3">
    <source>
        <dbReference type="EMBL" id="KAF2449438.1"/>
    </source>
</evidence>
<evidence type="ECO:0000256" key="2">
    <source>
        <dbReference type="SAM" id="MobiDB-lite"/>
    </source>
</evidence>
<comment type="caution">
    <text evidence="3">The sequence shown here is derived from an EMBL/GenBank/DDBJ whole genome shotgun (WGS) entry which is preliminary data.</text>
</comment>